<protein>
    <submittedName>
        <fullName evidence="1">Uncharacterized protein</fullName>
    </submittedName>
</protein>
<keyword evidence="2" id="KW-1185">Reference proteome</keyword>
<proteinExistence type="predicted"/>
<dbReference type="Proteomes" id="UP001177023">
    <property type="component" value="Unassembled WGS sequence"/>
</dbReference>
<accession>A0AA36DCZ7</accession>
<gene>
    <name evidence="1" type="ORF">MSPICULIGERA_LOCUS23488</name>
</gene>
<name>A0AA36DCZ7_9BILA</name>
<dbReference type="EMBL" id="CATQJA010002706">
    <property type="protein sequence ID" value="CAJ0585465.1"/>
    <property type="molecule type" value="Genomic_DNA"/>
</dbReference>
<evidence type="ECO:0000313" key="1">
    <source>
        <dbReference type="EMBL" id="CAJ0585465.1"/>
    </source>
</evidence>
<comment type="caution">
    <text evidence="1">The sequence shown here is derived from an EMBL/GenBank/DDBJ whole genome shotgun (WGS) entry which is preliminary data.</text>
</comment>
<sequence length="164" mass="18216">MLLPRLQQPRSSHQQLHAAALTEVSTSVATPTAGCKASTLQRSSTTSLDKKLHQVSSIKRRWFQLSSSRITTCGWSAVAVPFASVVSLAARLLRDEPLLDGADTPARLHEQPTKRLHAILQFMDHYLGCREPFGRQVHLFFWVLATSPNPPRRQAASDNIMLPP</sequence>
<reference evidence="1" key="1">
    <citation type="submission" date="2023-06" db="EMBL/GenBank/DDBJ databases">
        <authorList>
            <person name="Delattre M."/>
        </authorList>
    </citation>
    <scope>NUCLEOTIDE SEQUENCE</scope>
    <source>
        <strain evidence="1">AF72</strain>
    </source>
</reference>
<feature type="non-terminal residue" evidence="1">
    <location>
        <position position="164"/>
    </location>
</feature>
<dbReference type="AlphaFoldDB" id="A0AA36DCZ7"/>
<evidence type="ECO:0000313" key="2">
    <source>
        <dbReference type="Proteomes" id="UP001177023"/>
    </source>
</evidence>
<organism evidence="1 2">
    <name type="scientific">Mesorhabditis spiculigera</name>
    <dbReference type="NCBI Taxonomy" id="96644"/>
    <lineage>
        <taxon>Eukaryota</taxon>
        <taxon>Metazoa</taxon>
        <taxon>Ecdysozoa</taxon>
        <taxon>Nematoda</taxon>
        <taxon>Chromadorea</taxon>
        <taxon>Rhabditida</taxon>
        <taxon>Rhabditina</taxon>
        <taxon>Rhabditomorpha</taxon>
        <taxon>Rhabditoidea</taxon>
        <taxon>Rhabditidae</taxon>
        <taxon>Mesorhabditinae</taxon>
        <taxon>Mesorhabditis</taxon>
    </lineage>
</organism>